<evidence type="ECO:0000313" key="2">
    <source>
        <dbReference type="Proteomes" id="UP000188354"/>
    </source>
</evidence>
<organism evidence="1 2">
    <name type="scientific">Lupinus angustifolius</name>
    <name type="common">Narrow-leaved blue lupine</name>
    <dbReference type="NCBI Taxonomy" id="3871"/>
    <lineage>
        <taxon>Eukaryota</taxon>
        <taxon>Viridiplantae</taxon>
        <taxon>Streptophyta</taxon>
        <taxon>Embryophyta</taxon>
        <taxon>Tracheophyta</taxon>
        <taxon>Spermatophyta</taxon>
        <taxon>Magnoliopsida</taxon>
        <taxon>eudicotyledons</taxon>
        <taxon>Gunneridae</taxon>
        <taxon>Pentapetalae</taxon>
        <taxon>rosids</taxon>
        <taxon>fabids</taxon>
        <taxon>Fabales</taxon>
        <taxon>Fabaceae</taxon>
        <taxon>Papilionoideae</taxon>
        <taxon>50 kb inversion clade</taxon>
        <taxon>genistoids sensu lato</taxon>
        <taxon>core genistoids</taxon>
        <taxon>Genisteae</taxon>
        <taxon>Lupinus</taxon>
    </lineage>
</organism>
<proteinExistence type="predicted"/>
<gene>
    <name evidence="1" type="ORF">TanjilG_19442</name>
</gene>
<dbReference type="EMBL" id="CM007371">
    <property type="protein sequence ID" value="OIW01516.1"/>
    <property type="molecule type" value="Genomic_DNA"/>
</dbReference>
<keyword evidence="2" id="KW-1185">Reference proteome</keyword>
<protein>
    <submittedName>
        <fullName evidence="1">Uncharacterized protein</fullName>
    </submittedName>
</protein>
<accession>A0A4P1R4E9</accession>
<dbReference type="Gramene" id="OIW01516">
    <property type="protein sequence ID" value="OIW01516"/>
    <property type="gene ID" value="TanjilG_19442"/>
</dbReference>
<name>A0A4P1R4E9_LUPAN</name>
<reference evidence="1 2" key="1">
    <citation type="journal article" date="2017" name="Plant Biotechnol. J.">
        <title>A comprehensive draft genome sequence for lupin (Lupinus angustifolius), an emerging health food: insights into plant-microbe interactions and legume evolution.</title>
        <authorList>
            <person name="Hane J.K."/>
            <person name="Ming Y."/>
            <person name="Kamphuis L.G."/>
            <person name="Nelson M.N."/>
            <person name="Garg G."/>
            <person name="Atkins C.A."/>
            <person name="Bayer P.E."/>
            <person name="Bravo A."/>
            <person name="Bringans S."/>
            <person name="Cannon S."/>
            <person name="Edwards D."/>
            <person name="Foley R."/>
            <person name="Gao L.L."/>
            <person name="Harrison M.J."/>
            <person name="Huang W."/>
            <person name="Hurgobin B."/>
            <person name="Li S."/>
            <person name="Liu C.W."/>
            <person name="McGrath A."/>
            <person name="Morahan G."/>
            <person name="Murray J."/>
            <person name="Weller J."/>
            <person name="Jian J."/>
            <person name="Singh K.B."/>
        </authorList>
    </citation>
    <scope>NUCLEOTIDE SEQUENCE [LARGE SCALE GENOMIC DNA]</scope>
    <source>
        <strain evidence="2">cv. Tanjil</strain>
        <tissue evidence="1">Whole plant</tissue>
    </source>
</reference>
<dbReference type="Proteomes" id="UP000188354">
    <property type="component" value="Chromosome LG11"/>
</dbReference>
<sequence>IALQTQSTYRFLTDPRNHDHLLWTLLEWFSPLSWWRARLNDALENARARKYPTRNFQKLRTIFIVHRPYSQHPATNLPCSRNQAYVWDTFDTYPLGENYRKELEKHLSQVNFYEYVLDSFMSTCISHCDNLTNLQRSKGLIQVNNSFYQKVGEASSSRQNELGINQSTNTDSIMEPVDQDMDQDAQDPNAEIMDILLAEKVNYEETRPSWCYTLYGSVNSEE</sequence>
<feature type="non-terminal residue" evidence="1">
    <location>
        <position position="1"/>
    </location>
</feature>
<dbReference type="AlphaFoldDB" id="A0A4P1R4E9"/>
<evidence type="ECO:0000313" key="1">
    <source>
        <dbReference type="EMBL" id="OIW01516.1"/>
    </source>
</evidence>